<dbReference type="InterPro" id="IPR002678">
    <property type="entry name" value="DUF34/NIF3"/>
</dbReference>
<evidence type="ECO:0000256" key="3">
    <source>
        <dbReference type="ARBA" id="ARBA00022723"/>
    </source>
</evidence>
<dbReference type="PANTHER" id="PTHR13799">
    <property type="entry name" value="NGG1 INTERACTING FACTOR 3"/>
    <property type="match status" value="1"/>
</dbReference>
<comment type="caution">
    <text evidence="6">The sequence shown here is derived from an EMBL/GenBank/DDBJ whole genome shotgun (WGS) entry which is preliminary data.</text>
</comment>
<dbReference type="NCBIfam" id="TIGR00486">
    <property type="entry name" value="YbgI_SA1388"/>
    <property type="match status" value="1"/>
</dbReference>
<dbReference type="FunFam" id="3.30.70.120:FF:000006">
    <property type="entry name" value="GTP cyclohydrolase 1 type 2 homolog"/>
    <property type="match status" value="1"/>
</dbReference>
<keyword evidence="3 4" id="KW-0479">Metal-binding</keyword>
<proteinExistence type="inferred from homology"/>
<organism evidence="6 7">
    <name type="scientific">Priestia koreensis</name>
    <dbReference type="NCBI Taxonomy" id="284581"/>
    <lineage>
        <taxon>Bacteria</taxon>
        <taxon>Bacillati</taxon>
        <taxon>Bacillota</taxon>
        <taxon>Bacilli</taxon>
        <taxon>Bacillales</taxon>
        <taxon>Bacillaceae</taxon>
        <taxon>Priestia</taxon>
    </lineage>
</organism>
<dbReference type="AlphaFoldDB" id="A0A0M0KZ37"/>
<dbReference type="SUPFAM" id="SSF102705">
    <property type="entry name" value="NIF3 (NGG1p interacting factor 3)-like"/>
    <property type="match status" value="1"/>
</dbReference>
<dbReference type="PANTHER" id="PTHR13799:SF14">
    <property type="entry name" value="GTP CYCLOHYDROLASE 1 TYPE 2 HOMOLOG"/>
    <property type="match status" value="1"/>
</dbReference>
<feature type="binding site" evidence="5">
    <location>
        <position position="336"/>
    </location>
    <ligand>
        <name>a divalent metal cation</name>
        <dbReference type="ChEBI" id="CHEBI:60240"/>
        <label>1</label>
    </ligand>
</feature>
<evidence type="ECO:0000256" key="1">
    <source>
        <dbReference type="ARBA" id="ARBA00006964"/>
    </source>
</evidence>
<feature type="binding site" evidence="5">
    <location>
        <position position="68"/>
    </location>
    <ligand>
        <name>a divalent metal cation</name>
        <dbReference type="ChEBI" id="CHEBI:60240"/>
        <label>1</label>
    </ligand>
</feature>
<evidence type="ECO:0000313" key="6">
    <source>
        <dbReference type="EMBL" id="KOO43892.1"/>
    </source>
</evidence>
<dbReference type="InterPro" id="IPR015867">
    <property type="entry name" value="N-reg_PII/ATP_PRibTrfase_C"/>
</dbReference>
<dbReference type="EMBL" id="LILC01000019">
    <property type="protein sequence ID" value="KOO43892.1"/>
    <property type="molecule type" value="Genomic_DNA"/>
</dbReference>
<gene>
    <name evidence="6" type="ORF">AMD01_14220</name>
</gene>
<protein>
    <recommendedName>
        <fullName evidence="2 4">GTP cyclohydrolase 1 type 2 homolog</fullName>
    </recommendedName>
</protein>
<dbReference type="InterPro" id="IPR017221">
    <property type="entry name" value="DUF34/NIF3_bac"/>
</dbReference>
<feature type="binding site" evidence="5">
    <location>
        <position position="107"/>
    </location>
    <ligand>
        <name>a divalent metal cation</name>
        <dbReference type="ChEBI" id="CHEBI:60240"/>
        <label>1</label>
    </ligand>
</feature>
<dbReference type="FunFam" id="3.40.1390.30:FF:000001">
    <property type="entry name" value="GTP cyclohydrolase 1 type 2"/>
    <property type="match status" value="1"/>
</dbReference>
<dbReference type="STRING" id="284581.AMD01_14220"/>
<name>A0A0M0KZ37_9BACI</name>
<sequence>MSKTPNGYEVIQLFESFSPKSLAMEGDKIGLQIGTLNKPIHKVMVTLDVLEEVVEEAVKGNVDLIIAHHPPIFRPMKNIVTDQPAGRLVEMCIKHDIAVYAAHTNLDVAEGGVNDLLADALGLEDLDILIPTQTTALKKVAVSVPKTHAEQVRTALTDAGAGHIGNYSHCTFSTPGEGTFLPEEGTKPFIGSQGALERVEEVKVESIFSVDLQRRVVQAMIKAHPYEEVAYDIYPLDNPGKEYGLGRIGKLPEEMTLEQFAQHVKRSLDVKGLRVVGNLTDKVRKVAVLGGDGNKYITQAKFKGADAYVTGDLYFHVAHDAKALGLNVVDPGHHVEKVMMQGVTKKMKELFAEKNFSCEVEASTIHTDPFTFM</sequence>
<reference evidence="7" key="1">
    <citation type="submission" date="2015-08" db="EMBL/GenBank/DDBJ databases">
        <title>Fjat-14210 dsm16467.</title>
        <authorList>
            <person name="Liu B."/>
            <person name="Wang J."/>
            <person name="Zhu Y."/>
            <person name="Liu G."/>
            <person name="Chen Q."/>
            <person name="Chen Z."/>
            <person name="Lan J."/>
            <person name="Che J."/>
            <person name="Ge C."/>
            <person name="Shi H."/>
            <person name="Pan Z."/>
            <person name="Liu X."/>
        </authorList>
    </citation>
    <scope>NUCLEOTIDE SEQUENCE [LARGE SCALE GENOMIC DNA]</scope>
    <source>
        <strain evidence="7">DSM 16467</strain>
    </source>
</reference>
<feature type="binding site" evidence="5">
    <location>
        <position position="69"/>
    </location>
    <ligand>
        <name>a divalent metal cation</name>
        <dbReference type="ChEBI" id="CHEBI:60240"/>
        <label>1</label>
    </ligand>
</feature>
<accession>A0A0M0KZ37</accession>
<dbReference type="RefSeq" id="WP_053402091.1">
    <property type="nucleotide sequence ID" value="NZ_LILC01000019.1"/>
</dbReference>
<comment type="similarity">
    <text evidence="1 4">Belongs to the GTP cyclohydrolase I type 2/NIF3 family.</text>
</comment>
<dbReference type="Proteomes" id="UP000037558">
    <property type="component" value="Unassembled WGS sequence"/>
</dbReference>
<evidence type="ECO:0000256" key="2">
    <source>
        <dbReference type="ARBA" id="ARBA00022112"/>
    </source>
</evidence>
<feature type="binding site" evidence="5">
    <location>
        <position position="333"/>
    </location>
    <ligand>
        <name>a divalent metal cation</name>
        <dbReference type="ChEBI" id="CHEBI:60240"/>
        <label>1</label>
    </ligand>
</feature>
<dbReference type="Pfam" id="PF01784">
    <property type="entry name" value="DUF34_NIF3"/>
    <property type="match status" value="1"/>
</dbReference>
<dbReference type="Gene3D" id="3.30.70.120">
    <property type="match status" value="1"/>
</dbReference>
<dbReference type="GO" id="GO:0005737">
    <property type="term" value="C:cytoplasm"/>
    <property type="evidence" value="ECO:0007669"/>
    <property type="project" value="TreeGrafter"/>
</dbReference>
<evidence type="ECO:0000313" key="7">
    <source>
        <dbReference type="Proteomes" id="UP000037558"/>
    </source>
</evidence>
<dbReference type="GO" id="GO:0046872">
    <property type="term" value="F:metal ion binding"/>
    <property type="evidence" value="ECO:0007669"/>
    <property type="project" value="UniProtKB-UniRule"/>
</dbReference>
<dbReference type="OrthoDB" id="9792792at2"/>
<dbReference type="Gene3D" id="3.40.1390.30">
    <property type="entry name" value="NIF3 (NGG1p interacting factor 3)-like"/>
    <property type="match status" value="1"/>
</dbReference>
<dbReference type="PIRSF" id="PIRSF037489">
    <property type="entry name" value="UCP037489_NIF3_YqfO"/>
    <property type="match status" value="1"/>
</dbReference>
<dbReference type="InterPro" id="IPR036069">
    <property type="entry name" value="DUF34/NIF3_sf"/>
</dbReference>
<evidence type="ECO:0000256" key="5">
    <source>
        <dbReference type="PIRSR" id="PIRSR602678-1"/>
    </source>
</evidence>
<keyword evidence="7" id="KW-1185">Reference proteome</keyword>
<dbReference type="PATRIC" id="fig|284581.3.peg.3915"/>
<evidence type="ECO:0000256" key="4">
    <source>
        <dbReference type="PIRNR" id="PIRNR037489"/>
    </source>
</evidence>